<organism evidence="3">
    <name type="scientific">Candidatus Electrothrix aestuarii</name>
    <dbReference type="NCBI Taxonomy" id="3062594"/>
    <lineage>
        <taxon>Bacteria</taxon>
        <taxon>Pseudomonadati</taxon>
        <taxon>Thermodesulfobacteriota</taxon>
        <taxon>Desulfobulbia</taxon>
        <taxon>Desulfobulbales</taxon>
        <taxon>Desulfobulbaceae</taxon>
        <taxon>Candidatus Electrothrix</taxon>
    </lineage>
</organism>
<dbReference type="SUPFAM" id="SSF109604">
    <property type="entry name" value="HD-domain/PDEase-like"/>
    <property type="match status" value="1"/>
</dbReference>
<keyword evidence="1" id="KW-1133">Transmembrane helix</keyword>
<evidence type="ECO:0000256" key="1">
    <source>
        <dbReference type="SAM" id="Phobius"/>
    </source>
</evidence>
<feature type="transmembrane region" description="Helical" evidence="1">
    <location>
        <begin position="383"/>
        <end position="404"/>
    </location>
</feature>
<accession>A0AAU8M1M4</accession>
<dbReference type="Gene3D" id="1.10.3210.10">
    <property type="entry name" value="Hypothetical protein af1432"/>
    <property type="match status" value="1"/>
</dbReference>
<dbReference type="SMART" id="SM01080">
    <property type="entry name" value="CHASE2"/>
    <property type="match status" value="1"/>
</dbReference>
<proteinExistence type="predicted"/>
<name>A0AAU8M1M4_9BACT</name>
<evidence type="ECO:0000259" key="2">
    <source>
        <dbReference type="PROSITE" id="PS51832"/>
    </source>
</evidence>
<dbReference type="InterPro" id="IPR003607">
    <property type="entry name" value="HD/PDEase_dom"/>
</dbReference>
<feature type="transmembrane region" description="Helical" evidence="1">
    <location>
        <begin position="26"/>
        <end position="50"/>
    </location>
</feature>
<dbReference type="Pfam" id="PF13487">
    <property type="entry name" value="HD_5"/>
    <property type="match status" value="1"/>
</dbReference>
<feature type="domain" description="HD-GYP" evidence="2">
    <location>
        <begin position="472"/>
        <end position="682"/>
    </location>
</feature>
<sequence>MSITAEPDNNSRSSPIQAKTKRRARWLAPFTISLLPTSIIILLSIVPFPFLNAIDLKIYDFFLLLTRSPASDDAPLIVDIDEKSLNKYGQWPWPRFLVAELLKKIQQDEPLAVGLDIMFPEPDRTSLTQVYKNLETHFEMKIPDPQKVPERLRDNDALLAEVLRKGNFVTSLYFPALHGQIPNTNCTVHPLPIIIHQDSKRDRDLPDTLGQADALLCNLPSFDNAVAVNGFLNVEPDNDGILRRVPLLMKYQNNIYPHLSLATLIAATSPKTVLLKTSQYGTSGLIIDGQFIPLDKQSNLAVNFRKAPDTSRRPFEYISAADLLDGNTPANKFTNKIVFIGTSAVGLNDIHDIPGEHTVPGVEVHANIVDNILNNTFLRPPQWSTGMELAIIFFTGLAAAFLFFRCGIKGALLTFIFCGTGLFYGSKFLFSSYGIFLSPLYPALLILLNFSFIYPIKLYSSERSTRKKKEEIARMQEAILEIITALTEARDQETGGHIRRTQGYIRLMAEELRKNKKYSNILNNEEIDVLCKVAPLHDVGKIAVPDNILLKPGHLNAKEFEEIKKHTYYGKEIIEAALERVGSNYFLEKALEIVYTHQEKWDGSGYPQGLSGENIPLSGRLMAIADVYDALTSKRPYKVPVEHKKAVDIMVADSGTHFDPDLIEAFLNIHDRFYDISTVTRTEENKGSKNKRTS</sequence>
<keyword evidence="1" id="KW-0812">Transmembrane</keyword>
<dbReference type="PANTHER" id="PTHR45228">
    <property type="entry name" value="CYCLIC DI-GMP PHOSPHODIESTERASE TM_0186-RELATED"/>
    <property type="match status" value="1"/>
</dbReference>
<reference evidence="3" key="2">
    <citation type="submission" date="2024-06" db="EMBL/GenBank/DDBJ databases">
        <authorList>
            <person name="Plum-Jensen L.E."/>
            <person name="Schramm A."/>
            <person name="Marshall I.P.G."/>
        </authorList>
    </citation>
    <scope>NUCLEOTIDE SEQUENCE</scope>
    <source>
        <strain evidence="3">Rat1</strain>
    </source>
</reference>
<dbReference type="EMBL" id="CP159373">
    <property type="protein sequence ID" value="XCN75167.1"/>
    <property type="molecule type" value="Genomic_DNA"/>
</dbReference>
<protein>
    <submittedName>
        <fullName evidence="3">CHASE2 domain-containing protein</fullName>
    </submittedName>
</protein>
<dbReference type="PROSITE" id="PS51832">
    <property type="entry name" value="HD_GYP"/>
    <property type="match status" value="1"/>
</dbReference>
<dbReference type="InterPro" id="IPR037522">
    <property type="entry name" value="HD_GYP_dom"/>
</dbReference>
<dbReference type="KEGG" id="eaj:Q3M24_10690"/>
<reference evidence="3" key="1">
    <citation type="journal article" date="2024" name="Syst. Appl. Microbiol.">
        <title>First single-strain enrichments of Electrothrix cable bacteria, description of E. aestuarii sp. nov. and E. rattekaaiensis sp. nov., and proposal of a cable bacteria taxonomy following the rules of the SeqCode.</title>
        <authorList>
            <person name="Plum-Jensen L.E."/>
            <person name="Schramm A."/>
            <person name="Marshall I.P.G."/>
        </authorList>
    </citation>
    <scope>NUCLEOTIDE SEQUENCE</scope>
    <source>
        <strain evidence="3">Rat1</strain>
    </source>
</reference>
<dbReference type="PANTHER" id="PTHR45228:SF5">
    <property type="entry name" value="CYCLIC DI-GMP PHOSPHODIESTERASE VC_1348-RELATED"/>
    <property type="match status" value="1"/>
</dbReference>
<dbReference type="InterPro" id="IPR052020">
    <property type="entry name" value="Cyclic_di-GMP/3'3'-cGAMP_PDE"/>
</dbReference>
<dbReference type="Pfam" id="PF05226">
    <property type="entry name" value="CHASE2"/>
    <property type="match status" value="1"/>
</dbReference>
<dbReference type="InterPro" id="IPR007890">
    <property type="entry name" value="CHASE2"/>
</dbReference>
<keyword evidence="1" id="KW-0472">Membrane</keyword>
<evidence type="ECO:0000313" key="3">
    <source>
        <dbReference type="EMBL" id="XCN75167.1"/>
    </source>
</evidence>
<dbReference type="CDD" id="cd00077">
    <property type="entry name" value="HDc"/>
    <property type="match status" value="1"/>
</dbReference>
<gene>
    <name evidence="3" type="ORF">Q3M24_10690</name>
</gene>
<dbReference type="SMART" id="SM00471">
    <property type="entry name" value="HDc"/>
    <property type="match status" value="1"/>
</dbReference>
<feature type="transmembrane region" description="Helical" evidence="1">
    <location>
        <begin position="440"/>
        <end position="459"/>
    </location>
</feature>
<dbReference type="AlphaFoldDB" id="A0AAU8M1M4"/>
<feature type="transmembrane region" description="Helical" evidence="1">
    <location>
        <begin position="411"/>
        <end position="434"/>
    </location>
</feature>